<organism evidence="3 4">
    <name type="scientific">Shiella aurantiaca</name>
    <dbReference type="NCBI Taxonomy" id="3058365"/>
    <lineage>
        <taxon>Bacteria</taxon>
        <taxon>Pseudomonadati</taxon>
        <taxon>Bacteroidota</taxon>
        <taxon>Cytophagia</taxon>
        <taxon>Cytophagales</taxon>
        <taxon>Shiellaceae</taxon>
        <taxon>Shiella</taxon>
    </lineage>
</organism>
<dbReference type="Proteomes" id="UP001168552">
    <property type="component" value="Unassembled WGS sequence"/>
</dbReference>
<dbReference type="RefSeq" id="WP_320003117.1">
    <property type="nucleotide sequence ID" value="NZ_JAUHJS010000002.1"/>
</dbReference>
<feature type="chain" id="PRO_5045133719" evidence="1">
    <location>
        <begin position="23"/>
        <end position="369"/>
    </location>
</feature>
<reference evidence="3" key="1">
    <citation type="submission" date="2023-06" db="EMBL/GenBank/DDBJ databases">
        <title>Cytophagales bacterium Strain LB-30, isolated from soil.</title>
        <authorList>
            <person name="Liu B."/>
        </authorList>
    </citation>
    <scope>NUCLEOTIDE SEQUENCE</scope>
    <source>
        <strain evidence="3">LB-30</strain>
    </source>
</reference>
<evidence type="ECO:0000313" key="3">
    <source>
        <dbReference type="EMBL" id="MDN4164589.1"/>
    </source>
</evidence>
<accession>A0ABT8F2Y4</accession>
<keyword evidence="1" id="KW-0732">Signal</keyword>
<sequence length="369" mass="40843">MRKLLVVLCLCMLGLASTDLQAQVKKRKRPKSASKISNFKGNDNVFAGKRYWSFGGNVNALNYFGDIAPKASLMSTDISFTRPGFGVTATYRFGPFYSLKTSFNYGRISGDDNQTTQLNDPSQWRYVRNLSFRNDIKELSVVGVLDAFKHPGGFTTRKVVVPYLFAGVAVFHHNPKAIAPDTFIPGLNRAAIPLESAGQWVELQPLQTGGEVYSKFAIAFPVGIGVRYKVNRNLDASFEMSARYLLTDFLDDMGSIYTDSGLEVAQMSDAELDALPQEQLLAYAMADRSLEPVAAMSGQARDVAAFSEFLTYNPNTDRYYGFGQSGPGNYRGTADSNDVYTITSINVSYIMGSGPFMLKLFRKKNAKFR</sequence>
<gene>
    <name evidence="3" type="ORF">QWY31_03695</name>
</gene>
<dbReference type="EMBL" id="JAUHJS010000002">
    <property type="protein sequence ID" value="MDN4164589.1"/>
    <property type="molecule type" value="Genomic_DNA"/>
</dbReference>
<feature type="signal peptide" evidence="1">
    <location>
        <begin position="1"/>
        <end position="22"/>
    </location>
</feature>
<evidence type="ECO:0000256" key="1">
    <source>
        <dbReference type="SAM" id="SignalP"/>
    </source>
</evidence>
<dbReference type="InterPro" id="IPR011250">
    <property type="entry name" value="OMP/PagP_B-barrel"/>
</dbReference>
<dbReference type="SUPFAM" id="SSF56925">
    <property type="entry name" value="OMPA-like"/>
    <property type="match status" value="1"/>
</dbReference>
<name>A0ABT8F2Y4_9BACT</name>
<feature type="domain" description="DUF6089" evidence="2">
    <location>
        <begin position="58"/>
        <end position="179"/>
    </location>
</feature>
<proteinExistence type="predicted"/>
<dbReference type="InterPro" id="IPR045743">
    <property type="entry name" value="DUF6089"/>
</dbReference>
<evidence type="ECO:0000313" key="4">
    <source>
        <dbReference type="Proteomes" id="UP001168552"/>
    </source>
</evidence>
<protein>
    <submittedName>
        <fullName evidence="3">DUF6089 family protein</fullName>
    </submittedName>
</protein>
<evidence type="ECO:0000259" key="2">
    <source>
        <dbReference type="Pfam" id="PF19573"/>
    </source>
</evidence>
<dbReference type="Gene3D" id="2.40.160.20">
    <property type="match status" value="1"/>
</dbReference>
<keyword evidence="4" id="KW-1185">Reference proteome</keyword>
<dbReference type="Pfam" id="PF19573">
    <property type="entry name" value="DUF6089"/>
    <property type="match status" value="1"/>
</dbReference>
<comment type="caution">
    <text evidence="3">The sequence shown here is derived from an EMBL/GenBank/DDBJ whole genome shotgun (WGS) entry which is preliminary data.</text>
</comment>